<dbReference type="Proteomes" id="UP001239994">
    <property type="component" value="Unassembled WGS sequence"/>
</dbReference>
<proteinExistence type="predicted"/>
<keyword evidence="3" id="KW-1185">Reference proteome</keyword>
<accession>A0AAD9E771</accession>
<evidence type="ECO:0000259" key="1">
    <source>
        <dbReference type="SMART" id="SM00409"/>
    </source>
</evidence>
<protein>
    <recommendedName>
        <fullName evidence="1">Immunoglobulin domain-containing protein</fullName>
    </recommendedName>
</protein>
<dbReference type="InterPro" id="IPR013783">
    <property type="entry name" value="Ig-like_fold"/>
</dbReference>
<comment type="caution">
    <text evidence="2">The sequence shown here is derived from an EMBL/GenBank/DDBJ whole genome shotgun (WGS) entry which is preliminary data.</text>
</comment>
<dbReference type="SUPFAM" id="SSF48726">
    <property type="entry name" value="Immunoglobulin"/>
    <property type="match status" value="1"/>
</dbReference>
<reference evidence="2" key="1">
    <citation type="submission" date="2023-03" db="EMBL/GenBank/DDBJ databases">
        <title>Electrophorus voltai genome.</title>
        <authorList>
            <person name="Bian C."/>
        </authorList>
    </citation>
    <scope>NUCLEOTIDE SEQUENCE</scope>
    <source>
        <strain evidence="2">CB-2022</strain>
        <tissue evidence="2">Muscle</tissue>
    </source>
</reference>
<dbReference type="SMART" id="SM00409">
    <property type="entry name" value="IG"/>
    <property type="match status" value="2"/>
</dbReference>
<name>A0AAD9E771_9TELE</name>
<feature type="domain" description="Immunoglobulin" evidence="1">
    <location>
        <begin position="153"/>
        <end position="249"/>
    </location>
</feature>
<gene>
    <name evidence="2" type="ORF">P4O66_005412</name>
</gene>
<evidence type="ECO:0000313" key="3">
    <source>
        <dbReference type="Proteomes" id="UP001239994"/>
    </source>
</evidence>
<dbReference type="Gene3D" id="2.60.40.10">
    <property type="entry name" value="Immunoglobulins"/>
    <property type="match status" value="2"/>
</dbReference>
<dbReference type="AlphaFoldDB" id="A0AAD9E771"/>
<dbReference type="InterPro" id="IPR003599">
    <property type="entry name" value="Ig_sub"/>
</dbReference>
<sequence length="255" mass="28814">MSLIVAFTSYGTPRIMKSLQCVSRVSQSVEVKLNENATLTCNKMCSGLVIWTVFHKPGDILAQCNQTSCQSKEGFHMSHDQYLKGNLSLTITGVDYTKRAWYTCECDGTDLCDVRLQLERKCFNPLLHLFCNNMFVSKCLFMSFLGSFHQARIAHICVKLGDSLTLDVPIPEKVEVLLNRTGDNRTRPDSVRLCEIEGRKPYCTSEYEKRVSFNFSLQVKDLKESDSGIYIIRDTENNEVIVTYNVTTVTAGGKT</sequence>
<feature type="domain" description="Immunoglobulin" evidence="1">
    <location>
        <begin position="26"/>
        <end position="119"/>
    </location>
</feature>
<evidence type="ECO:0000313" key="2">
    <source>
        <dbReference type="EMBL" id="KAK1806929.1"/>
    </source>
</evidence>
<dbReference type="EMBL" id="JAROKS010000001">
    <property type="protein sequence ID" value="KAK1806929.1"/>
    <property type="molecule type" value="Genomic_DNA"/>
</dbReference>
<organism evidence="2 3">
    <name type="scientific">Electrophorus voltai</name>
    <dbReference type="NCBI Taxonomy" id="2609070"/>
    <lineage>
        <taxon>Eukaryota</taxon>
        <taxon>Metazoa</taxon>
        <taxon>Chordata</taxon>
        <taxon>Craniata</taxon>
        <taxon>Vertebrata</taxon>
        <taxon>Euteleostomi</taxon>
        <taxon>Actinopterygii</taxon>
        <taxon>Neopterygii</taxon>
        <taxon>Teleostei</taxon>
        <taxon>Ostariophysi</taxon>
        <taxon>Gymnotiformes</taxon>
        <taxon>Gymnotoidei</taxon>
        <taxon>Gymnotidae</taxon>
        <taxon>Electrophorus</taxon>
    </lineage>
</organism>
<dbReference type="InterPro" id="IPR036179">
    <property type="entry name" value="Ig-like_dom_sf"/>
</dbReference>